<name>A0AAN5C9U5_9BILA</name>
<dbReference type="EMBL" id="BTRK01000001">
    <property type="protein sequence ID" value="GMR33456.1"/>
    <property type="molecule type" value="Genomic_DNA"/>
</dbReference>
<evidence type="ECO:0000256" key="3">
    <source>
        <dbReference type="ARBA" id="ARBA00023187"/>
    </source>
</evidence>
<feature type="non-terminal residue" evidence="4">
    <location>
        <position position="1"/>
    </location>
</feature>
<dbReference type="FunFam" id="3.30.70.330:FF:000097">
    <property type="entry name" value="U2 snRNP auxiliary factor large subunit"/>
    <property type="match status" value="1"/>
</dbReference>
<evidence type="ECO:0000256" key="2">
    <source>
        <dbReference type="ARBA" id="ARBA00022884"/>
    </source>
</evidence>
<dbReference type="GO" id="GO:0003723">
    <property type="term" value="F:RNA binding"/>
    <property type="evidence" value="ECO:0007669"/>
    <property type="project" value="UniProtKB-KW"/>
</dbReference>
<evidence type="ECO:0000256" key="1">
    <source>
        <dbReference type="ARBA" id="ARBA00022664"/>
    </source>
</evidence>
<keyword evidence="5" id="KW-1185">Reference proteome</keyword>
<keyword evidence="2" id="KW-0694">RNA-binding</keyword>
<sequence>TTRQTFIQAESGLANQMAGASIGISQGSGPVTEVLCLMNMVTEEELKNDEDYDDIVEDIKEECSKYGVVRSLEIPRSLPGMNVPGVGKVYVEFGETGDCQSAQAALTGRKFANGTVMTSYFDLEKYHNRQF</sequence>
<dbReference type="AlphaFoldDB" id="A0AAN5C9U5"/>
<dbReference type="InterPro" id="IPR035979">
    <property type="entry name" value="RBD_domain_sf"/>
</dbReference>
<protein>
    <recommendedName>
        <fullName evidence="6">U2 snRNP auxiliary factor large subunit</fullName>
    </recommendedName>
</protein>
<dbReference type="InterPro" id="IPR012677">
    <property type="entry name" value="Nucleotide-bd_a/b_plait_sf"/>
</dbReference>
<dbReference type="Gene3D" id="3.30.70.330">
    <property type="match status" value="1"/>
</dbReference>
<dbReference type="SUPFAM" id="SSF54928">
    <property type="entry name" value="RNA-binding domain, RBD"/>
    <property type="match status" value="1"/>
</dbReference>
<gene>
    <name evidence="4" type="ORF">PMAYCL1PPCAC_03651</name>
</gene>
<reference evidence="5" key="1">
    <citation type="submission" date="2022-10" db="EMBL/GenBank/DDBJ databases">
        <title>Genome assembly of Pristionchus species.</title>
        <authorList>
            <person name="Yoshida K."/>
            <person name="Sommer R.J."/>
        </authorList>
    </citation>
    <scope>NUCLEOTIDE SEQUENCE [LARGE SCALE GENOMIC DNA]</scope>
    <source>
        <strain evidence="5">RS5460</strain>
    </source>
</reference>
<proteinExistence type="predicted"/>
<evidence type="ECO:0000313" key="5">
    <source>
        <dbReference type="Proteomes" id="UP001328107"/>
    </source>
</evidence>
<keyword evidence="1" id="KW-0507">mRNA processing</keyword>
<dbReference type="CDD" id="cd12232">
    <property type="entry name" value="RRM3_U2AF65"/>
    <property type="match status" value="1"/>
</dbReference>
<dbReference type="GO" id="GO:0006397">
    <property type="term" value="P:mRNA processing"/>
    <property type="evidence" value="ECO:0007669"/>
    <property type="project" value="UniProtKB-KW"/>
</dbReference>
<dbReference type="PANTHER" id="PTHR23139">
    <property type="entry name" value="RNA-BINDING PROTEIN"/>
    <property type="match status" value="1"/>
</dbReference>
<accession>A0AAN5C9U5</accession>
<dbReference type="Proteomes" id="UP001328107">
    <property type="component" value="Unassembled WGS sequence"/>
</dbReference>
<organism evidence="4 5">
    <name type="scientific">Pristionchus mayeri</name>
    <dbReference type="NCBI Taxonomy" id="1317129"/>
    <lineage>
        <taxon>Eukaryota</taxon>
        <taxon>Metazoa</taxon>
        <taxon>Ecdysozoa</taxon>
        <taxon>Nematoda</taxon>
        <taxon>Chromadorea</taxon>
        <taxon>Rhabditida</taxon>
        <taxon>Rhabditina</taxon>
        <taxon>Diplogasteromorpha</taxon>
        <taxon>Diplogasteroidea</taxon>
        <taxon>Neodiplogasteridae</taxon>
        <taxon>Pristionchus</taxon>
    </lineage>
</organism>
<keyword evidence="3" id="KW-0508">mRNA splicing</keyword>
<comment type="caution">
    <text evidence="4">The sequence shown here is derived from an EMBL/GenBank/DDBJ whole genome shotgun (WGS) entry which is preliminary data.</text>
</comment>
<evidence type="ECO:0008006" key="6">
    <source>
        <dbReference type="Google" id="ProtNLM"/>
    </source>
</evidence>
<evidence type="ECO:0000313" key="4">
    <source>
        <dbReference type="EMBL" id="GMR33456.1"/>
    </source>
</evidence>
<dbReference type="GO" id="GO:0008380">
    <property type="term" value="P:RNA splicing"/>
    <property type="evidence" value="ECO:0007669"/>
    <property type="project" value="UniProtKB-KW"/>
</dbReference>